<protein>
    <submittedName>
        <fullName evidence="1">Uncharacterized protein</fullName>
    </submittedName>
</protein>
<gene>
    <name evidence="1" type="ORF">P5673_025217</name>
</gene>
<reference evidence="1" key="1">
    <citation type="journal article" date="2023" name="G3 (Bethesda)">
        <title>Whole genome assembly and annotation of the endangered Caribbean coral Acropora cervicornis.</title>
        <authorList>
            <person name="Selwyn J.D."/>
            <person name="Vollmer S.V."/>
        </authorList>
    </citation>
    <scope>NUCLEOTIDE SEQUENCE</scope>
    <source>
        <strain evidence="1">K2</strain>
    </source>
</reference>
<dbReference type="EMBL" id="JARQWQ010000077">
    <property type="protein sequence ID" value="KAK2553458.1"/>
    <property type="molecule type" value="Genomic_DNA"/>
</dbReference>
<sequence length="309" mass="34925">MSDAARYFTEICSVKAIQQLSYSLDTGTQLLRACLHLFVSNLTYTTDRRVNFLSNVIVDLASPIYTETTKAISIQYTEKKRLIRDLSGLGQITFEALSERKSFQTDLSNIQYQELLAGNTSAKENIENVNYNTPRRQMNPTILQNGKSNQTPRTAVKRCHETFNAAMAIHGGTEKNACPAIEGMFDTLCKRSKLEQMTKLVSSNEKLQTRVASDHCSRKIKAFETSNENILRSIACYYTGGVMEKRKYKSVRLVLATKASTRKRGGRAPLCFMQKGRIPKLLPYDKLMSHIKQVDIGKVYSIEEELYSG</sequence>
<name>A0AAD9UXE0_ACRCE</name>
<organism evidence="1 2">
    <name type="scientific">Acropora cervicornis</name>
    <name type="common">Staghorn coral</name>
    <dbReference type="NCBI Taxonomy" id="6130"/>
    <lineage>
        <taxon>Eukaryota</taxon>
        <taxon>Metazoa</taxon>
        <taxon>Cnidaria</taxon>
        <taxon>Anthozoa</taxon>
        <taxon>Hexacorallia</taxon>
        <taxon>Scleractinia</taxon>
        <taxon>Astrocoeniina</taxon>
        <taxon>Acroporidae</taxon>
        <taxon>Acropora</taxon>
    </lineage>
</organism>
<dbReference type="AlphaFoldDB" id="A0AAD9UXE0"/>
<evidence type="ECO:0000313" key="2">
    <source>
        <dbReference type="Proteomes" id="UP001249851"/>
    </source>
</evidence>
<reference evidence="1" key="2">
    <citation type="journal article" date="2023" name="Science">
        <title>Genomic signatures of disease resistance in endangered staghorn corals.</title>
        <authorList>
            <person name="Vollmer S.V."/>
            <person name="Selwyn J.D."/>
            <person name="Despard B.A."/>
            <person name="Roesel C.L."/>
        </authorList>
    </citation>
    <scope>NUCLEOTIDE SEQUENCE</scope>
    <source>
        <strain evidence="1">K2</strain>
    </source>
</reference>
<keyword evidence="2" id="KW-1185">Reference proteome</keyword>
<dbReference type="Proteomes" id="UP001249851">
    <property type="component" value="Unassembled WGS sequence"/>
</dbReference>
<proteinExistence type="predicted"/>
<accession>A0AAD9UXE0</accession>
<comment type="caution">
    <text evidence="1">The sequence shown here is derived from an EMBL/GenBank/DDBJ whole genome shotgun (WGS) entry which is preliminary data.</text>
</comment>
<evidence type="ECO:0000313" key="1">
    <source>
        <dbReference type="EMBL" id="KAK2553458.1"/>
    </source>
</evidence>